<evidence type="ECO:0000256" key="3">
    <source>
        <dbReference type="ARBA" id="ARBA00022475"/>
    </source>
</evidence>
<comment type="similarity">
    <text evidence="2">Belongs to the chromate ion transporter (CHR) (TC 2.A.51) family.</text>
</comment>
<dbReference type="InterPro" id="IPR003370">
    <property type="entry name" value="Chromate_transpt"/>
</dbReference>
<protein>
    <submittedName>
        <fullName evidence="8">Chromate transporter</fullName>
    </submittedName>
</protein>
<organism evidence="8 9">
    <name type="scientific">Myroides guanonis</name>
    <dbReference type="NCBI Taxonomy" id="1150112"/>
    <lineage>
        <taxon>Bacteria</taxon>
        <taxon>Pseudomonadati</taxon>
        <taxon>Bacteroidota</taxon>
        <taxon>Flavobacteriia</taxon>
        <taxon>Flavobacteriales</taxon>
        <taxon>Flavobacteriaceae</taxon>
        <taxon>Myroides</taxon>
    </lineage>
</organism>
<dbReference type="AlphaFoldDB" id="A0A1I3RV58"/>
<feature type="transmembrane region" description="Helical" evidence="7">
    <location>
        <begin position="45"/>
        <end position="69"/>
    </location>
</feature>
<evidence type="ECO:0000256" key="1">
    <source>
        <dbReference type="ARBA" id="ARBA00004651"/>
    </source>
</evidence>
<dbReference type="OrthoDB" id="9788907at2"/>
<feature type="transmembrane region" description="Helical" evidence="7">
    <location>
        <begin position="140"/>
        <end position="169"/>
    </location>
</feature>
<accession>A0A1I3RV58</accession>
<evidence type="ECO:0000256" key="7">
    <source>
        <dbReference type="SAM" id="Phobius"/>
    </source>
</evidence>
<gene>
    <name evidence="8" type="ORF">SAMN04487893_1099</name>
</gene>
<proteinExistence type="inferred from homology"/>
<evidence type="ECO:0000256" key="2">
    <source>
        <dbReference type="ARBA" id="ARBA00005262"/>
    </source>
</evidence>
<evidence type="ECO:0000313" key="8">
    <source>
        <dbReference type="EMBL" id="SFJ49792.1"/>
    </source>
</evidence>
<dbReference type="Pfam" id="PF02417">
    <property type="entry name" value="Chromate_transp"/>
    <property type="match status" value="1"/>
</dbReference>
<keyword evidence="6 7" id="KW-0472">Membrane</keyword>
<dbReference type="STRING" id="1150112.SAMN04487893_1099"/>
<evidence type="ECO:0000256" key="6">
    <source>
        <dbReference type="ARBA" id="ARBA00023136"/>
    </source>
</evidence>
<feature type="transmembrane region" description="Helical" evidence="7">
    <location>
        <begin position="6"/>
        <end position="24"/>
    </location>
</feature>
<sequence length="181" mass="19879">MLFKLFYLFTKIGLFTIGGGYAVIPLIEKEIVSRDWLSQDEFYELLAITESLPGVFATNIAALVGFKIAGIKGGIIAALGTIIAPFFIILIIAAFFSKFQENLYVSKAFKALRPVVVALIAAPCYNAIKANKMTLKSLIIPMLALFLMWGLNVSPIWIVVAGCIGGVAYNEIKQKTNYFNK</sequence>
<comment type="subcellular location">
    <subcellularLocation>
        <location evidence="1">Cell membrane</location>
        <topology evidence="1">Multi-pass membrane protein</topology>
    </subcellularLocation>
</comment>
<dbReference type="PANTHER" id="PTHR43663">
    <property type="entry name" value="CHROMATE TRANSPORT PROTEIN-RELATED"/>
    <property type="match status" value="1"/>
</dbReference>
<keyword evidence="9" id="KW-1185">Reference proteome</keyword>
<evidence type="ECO:0000256" key="5">
    <source>
        <dbReference type="ARBA" id="ARBA00022989"/>
    </source>
</evidence>
<dbReference type="GO" id="GO:0015109">
    <property type="term" value="F:chromate transmembrane transporter activity"/>
    <property type="evidence" value="ECO:0007669"/>
    <property type="project" value="InterPro"/>
</dbReference>
<evidence type="ECO:0000256" key="4">
    <source>
        <dbReference type="ARBA" id="ARBA00022692"/>
    </source>
</evidence>
<reference evidence="9" key="1">
    <citation type="submission" date="2016-10" db="EMBL/GenBank/DDBJ databases">
        <authorList>
            <person name="Varghese N."/>
            <person name="Submissions S."/>
        </authorList>
    </citation>
    <scope>NUCLEOTIDE SEQUENCE [LARGE SCALE GENOMIC DNA]</scope>
    <source>
        <strain evidence="9">DSM 26542</strain>
    </source>
</reference>
<keyword evidence="5 7" id="KW-1133">Transmembrane helix</keyword>
<dbReference type="Proteomes" id="UP000243887">
    <property type="component" value="Unassembled WGS sequence"/>
</dbReference>
<evidence type="ECO:0000313" key="9">
    <source>
        <dbReference type="Proteomes" id="UP000243887"/>
    </source>
</evidence>
<dbReference type="InterPro" id="IPR052518">
    <property type="entry name" value="CHR_Transporter"/>
</dbReference>
<dbReference type="PANTHER" id="PTHR43663:SF2">
    <property type="entry name" value="CHROMATE TRANSPORT PROTEIN-RELATED"/>
    <property type="match status" value="1"/>
</dbReference>
<keyword evidence="3" id="KW-1003">Cell membrane</keyword>
<keyword evidence="4 7" id="KW-0812">Transmembrane</keyword>
<feature type="transmembrane region" description="Helical" evidence="7">
    <location>
        <begin position="108"/>
        <end position="128"/>
    </location>
</feature>
<name>A0A1I3RV58_9FLAO</name>
<dbReference type="EMBL" id="FORU01000009">
    <property type="protein sequence ID" value="SFJ49792.1"/>
    <property type="molecule type" value="Genomic_DNA"/>
</dbReference>
<dbReference type="GO" id="GO:0005886">
    <property type="term" value="C:plasma membrane"/>
    <property type="evidence" value="ECO:0007669"/>
    <property type="project" value="UniProtKB-SubCell"/>
</dbReference>
<feature type="transmembrane region" description="Helical" evidence="7">
    <location>
        <begin position="75"/>
        <end position="96"/>
    </location>
</feature>
<dbReference type="RefSeq" id="WP_090679254.1">
    <property type="nucleotide sequence ID" value="NZ_FORU01000009.1"/>
</dbReference>